<dbReference type="Pfam" id="PF00069">
    <property type="entry name" value="Pkinase"/>
    <property type="match status" value="1"/>
</dbReference>
<keyword evidence="6" id="KW-0472">Membrane</keyword>
<keyword evidence="4 8" id="KW-0418">Kinase</keyword>
<evidence type="ECO:0000256" key="5">
    <source>
        <dbReference type="ARBA" id="ARBA00022840"/>
    </source>
</evidence>
<evidence type="ECO:0000256" key="4">
    <source>
        <dbReference type="ARBA" id="ARBA00022777"/>
    </source>
</evidence>
<dbReference type="EMBL" id="OW240919">
    <property type="protein sequence ID" value="CAH2311687.1"/>
    <property type="molecule type" value="Genomic_DNA"/>
</dbReference>
<keyword evidence="6" id="KW-0812">Transmembrane</keyword>
<keyword evidence="5" id="KW-0067">ATP-binding</keyword>
<evidence type="ECO:0000256" key="6">
    <source>
        <dbReference type="SAM" id="Phobius"/>
    </source>
</evidence>
<evidence type="ECO:0000256" key="3">
    <source>
        <dbReference type="ARBA" id="ARBA00022741"/>
    </source>
</evidence>
<dbReference type="InterPro" id="IPR011009">
    <property type="entry name" value="Kinase-like_dom_sf"/>
</dbReference>
<evidence type="ECO:0000313" key="9">
    <source>
        <dbReference type="Proteomes" id="UP001295444"/>
    </source>
</evidence>
<accession>A0AAD1WK72</accession>
<reference evidence="8" key="1">
    <citation type="submission" date="2022-03" db="EMBL/GenBank/DDBJ databases">
        <authorList>
            <person name="Alioto T."/>
            <person name="Alioto T."/>
            <person name="Gomez Garrido J."/>
        </authorList>
    </citation>
    <scope>NUCLEOTIDE SEQUENCE</scope>
</reference>
<keyword evidence="1" id="KW-0723">Serine/threonine-protein kinase</keyword>
<proteinExistence type="predicted"/>
<dbReference type="PROSITE" id="PS50011">
    <property type="entry name" value="PROTEIN_KINASE_DOM"/>
    <property type="match status" value="1"/>
</dbReference>
<keyword evidence="2" id="KW-0808">Transferase</keyword>
<keyword evidence="6" id="KW-1133">Transmembrane helix</keyword>
<evidence type="ECO:0000313" key="8">
    <source>
        <dbReference type="EMBL" id="CAH2311687.1"/>
    </source>
</evidence>
<organism evidence="8 9">
    <name type="scientific">Pelobates cultripes</name>
    <name type="common">Western spadefoot toad</name>
    <dbReference type="NCBI Taxonomy" id="61616"/>
    <lineage>
        <taxon>Eukaryota</taxon>
        <taxon>Metazoa</taxon>
        <taxon>Chordata</taxon>
        <taxon>Craniata</taxon>
        <taxon>Vertebrata</taxon>
        <taxon>Euteleostomi</taxon>
        <taxon>Amphibia</taxon>
        <taxon>Batrachia</taxon>
        <taxon>Anura</taxon>
        <taxon>Pelobatoidea</taxon>
        <taxon>Pelobatidae</taxon>
        <taxon>Pelobates</taxon>
    </lineage>
</organism>
<evidence type="ECO:0000256" key="2">
    <source>
        <dbReference type="ARBA" id="ARBA00022679"/>
    </source>
</evidence>
<feature type="domain" description="Protein kinase" evidence="7">
    <location>
        <begin position="1"/>
        <end position="86"/>
    </location>
</feature>
<evidence type="ECO:0000256" key="1">
    <source>
        <dbReference type="ARBA" id="ARBA00022527"/>
    </source>
</evidence>
<dbReference type="GO" id="GO:0004674">
    <property type="term" value="F:protein serine/threonine kinase activity"/>
    <property type="evidence" value="ECO:0007669"/>
    <property type="project" value="UniProtKB-KW"/>
</dbReference>
<keyword evidence="9" id="KW-1185">Reference proteome</keyword>
<dbReference type="InterPro" id="IPR000719">
    <property type="entry name" value="Prot_kinase_dom"/>
</dbReference>
<evidence type="ECO:0000259" key="7">
    <source>
        <dbReference type="PROSITE" id="PS50011"/>
    </source>
</evidence>
<protein>
    <submittedName>
        <fullName evidence="8">Kinase C delta type-like</fullName>
    </submittedName>
</protein>
<dbReference type="GO" id="GO:0005524">
    <property type="term" value="F:ATP binding"/>
    <property type="evidence" value="ECO:0007669"/>
    <property type="project" value="UniProtKB-KW"/>
</dbReference>
<dbReference type="Proteomes" id="UP001295444">
    <property type="component" value="Chromosome 08"/>
</dbReference>
<dbReference type="Gene3D" id="1.10.510.10">
    <property type="entry name" value="Transferase(Phosphotransferase) domain 1"/>
    <property type="match status" value="1"/>
</dbReference>
<keyword evidence="3" id="KW-0547">Nucleotide-binding</keyword>
<feature type="transmembrane region" description="Helical" evidence="6">
    <location>
        <begin position="13"/>
        <end position="32"/>
    </location>
</feature>
<name>A0AAD1WK72_PELCU</name>
<feature type="non-terminal residue" evidence="8">
    <location>
        <position position="124"/>
    </location>
</feature>
<dbReference type="PANTHER" id="PTHR24351">
    <property type="entry name" value="RIBOSOMAL PROTEIN S6 KINASE"/>
    <property type="match status" value="1"/>
</dbReference>
<sequence>MILEENYNAAVDWWALGIIVYLMATGHCPFYCGKSTYRAVDSTLFATPYYPSYLSNDTQDFIQKLLCKTPSQHLGKEGDIRRHPFFTSIDWKELELHISKSTSVGWIIPKVTKALSFVFIQGEL</sequence>
<gene>
    <name evidence="8" type="ORF">PECUL_23A017231</name>
</gene>
<dbReference type="AlphaFoldDB" id="A0AAD1WK72"/>
<dbReference type="SUPFAM" id="SSF56112">
    <property type="entry name" value="Protein kinase-like (PK-like)"/>
    <property type="match status" value="1"/>
</dbReference>